<reference evidence="1 2" key="1">
    <citation type="journal article" date="2018" name="Sci. Rep.">
        <title>Genomic signatures of local adaptation to the degree of environmental predictability in rotifers.</title>
        <authorList>
            <person name="Franch-Gras L."/>
            <person name="Hahn C."/>
            <person name="Garcia-Roger E.M."/>
            <person name="Carmona M.J."/>
            <person name="Serra M."/>
            <person name="Gomez A."/>
        </authorList>
    </citation>
    <scope>NUCLEOTIDE SEQUENCE [LARGE SCALE GENOMIC DNA]</scope>
    <source>
        <strain evidence="1">HYR1</strain>
    </source>
</reference>
<proteinExistence type="predicted"/>
<organism evidence="1 2">
    <name type="scientific">Brachionus plicatilis</name>
    <name type="common">Marine rotifer</name>
    <name type="synonym">Brachionus muelleri</name>
    <dbReference type="NCBI Taxonomy" id="10195"/>
    <lineage>
        <taxon>Eukaryota</taxon>
        <taxon>Metazoa</taxon>
        <taxon>Spiralia</taxon>
        <taxon>Gnathifera</taxon>
        <taxon>Rotifera</taxon>
        <taxon>Eurotatoria</taxon>
        <taxon>Monogononta</taxon>
        <taxon>Pseudotrocha</taxon>
        <taxon>Ploima</taxon>
        <taxon>Brachionidae</taxon>
        <taxon>Brachionus</taxon>
    </lineage>
</organism>
<evidence type="ECO:0000313" key="2">
    <source>
        <dbReference type="Proteomes" id="UP000276133"/>
    </source>
</evidence>
<accession>A0A3M7PVB1</accession>
<dbReference type="Proteomes" id="UP000276133">
    <property type="component" value="Unassembled WGS sequence"/>
</dbReference>
<dbReference type="AlphaFoldDB" id="A0A3M7PVB1"/>
<keyword evidence="2" id="KW-1185">Reference proteome</keyword>
<name>A0A3M7PVB1_BRAPC</name>
<sequence>MTYQIPYFKVMSINSDNHAINRIRYGKTEMIIRFSNHRLKIYSQMKSFELFPSMVSLFFLKLLILSDKIEQLFFETCIYSLIEKIPNTINESKKLFKDYSWINFFFVDQNKIVRMPDNNIVKIAQKFLGRSIYNKNQNQMNISSSIADEVEPSDFGT</sequence>
<protein>
    <submittedName>
        <fullName evidence="1">Uncharacterized protein</fullName>
    </submittedName>
</protein>
<gene>
    <name evidence="1" type="ORF">BpHYR1_019526</name>
</gene>
<evidence type="ECO:0000313" key="1">
    <source>
        <dbReference type="EMBL" id="RNA02608.1"/>
    </source>
</evidence>
<dbReference type="EMBL" id="REGN01008818">
    <property type="protein sequence ID" value="RNA02608.1"/>
    <property type="molecule type" value="Genomic_DNA"/>
</dbReference>
<comment type="caution">
    <text evidence="1">The sequence shown here is derived from an EMBL/GenBank/DDBJ whole genome shotgun (WGS) entry which is preliminary data.</text>
</comment>